<dbReference type="AlphaFoldDB" id="A0A6I1FDN0"/>
<feature type="transmembrane region" description="Helical" evidence="7">
    <location>
        <begin position="71"/>
        <end position="89"/>
    </location>
</feature>
<dbReference type="Proteomes" id="UP000429595">
    <property type="component" value="Unassembled WGS sequence"/>
</dbReference>
<evidence type="ECO:0000256" key="2">
    <source>
        <dbReference type="ARBA" id="ARBA00022448"/>
    </source>
</evidence>
<dbReference type="Pfam" id="PF07690">
    <property type="entry name" value="MFS_1"/>
    <property type="match status" value="1"/>
</dbReference>
<proteinExistence type="predicted"/>
<keyword evidence="5 7" id="KW-1133">Transmembrane helix</keyword>
<keyword evidence="2" id="KW-0813">Transport</keyword>
<keyword evidence="3" id="KW-1003">Cell membrane</keyword>
<keyword evidence="6 7" id="KW-0472">Membrane</keyword>
<dbReference type="GO" id="GO:0005886">
    <property type="term" value="C:plasma membrane"/>
    <property type="evidence" value="ECO:0007669"/>
    <property type="project" value="UniProtKB-SubCell"/>
</dbReference>
<feature type="transmembrane region" description="Helical" evidence="7">
    <location>
        <begin position="203"/>
        <end position="223"/>
    </location>
</feature>
<feature type="domain" description="Major facilitator superfamily (MFS) profile" evidence="8">
    <location>
        <begin position="4"/>
        <end position="385"/>
    </location>
</feature>
<comment type="subcellular location">
    <subcellularLocation>
        <location evidence="1">Cell membrane</location>
        <topology evidence="1">Multi-pass membrane protein</topology>
    </subcellularLocation>
</comment>
<dbReference type="RefSeq" id="WP_152152347.1">
    <property type="nucleotide sequence ID" value="NZ_WEIO01000007.1"/>
</dbReference>
<feature type="transmembrane region" description="Helical" evidence="7">
    <location>
        <begin position="157"/>
        <end position="177"/>
    </location>
</feature>
<accession>A0A6I1FDN0</accession>
<dbReference type="PANTHER" id="PTHR23517">
    <property type="entry name" value="RESISTANCE PROTEIN MDTM, PUTATIVE-RELATED-RELATED"/>
    <property type="match status" value="1"/>
</dbReference>
<dbReference type="SUPFAM" id="SSF103473">
    <property type="entry name" value="MFS general substrate transporter"/>
    <property type="match status" value="1"/>
</dbReference>
<evidence type="ECO:0000256" key="1">
    <source>
        <dbReference type="ARBA" id="ARBA00004651"/>
    </source>
</evidence>
<feature type="transmembrane region" description="Helical" evidence="7">
    <location>
        <begin position="95"/>
        <end position="117"/>
    </location>
</feature>
<dbReference type="InterPro" id="IPR011701">
    <property type="entry name" value="MFS"/>
</dbReference>
<evidence type="ECO:0000256" key="4">
    <source>
        <dbReference type="ARBA" id="ARBA00022692"/>
    </source>
</evidence>
<evidence type="ECO:0000256" key="7">
    <source>
        <dbReference type="SAM" id="Phobius"/>
    </source>
</evidence>
<feature type="transmembrane region" description="Helical" evidence="7">
    <location>
        <begin position="37"/>
        <end position="59"/>
    </location>
</feature>
<dbReference type="EMBL" id="WEIO01000007">
    <property type="protein sequence ID" value="KAB7705852.1"/>
    <property type="molecule type" value="Genomic_DNA"/>
</dbReference>
<sequence length="398" mass="42605">MPKSVWLLAIGMVINVTGSSFLWPLNTIYIHDQLGKSLSVAGVVLMLNAGASVVGNLLGGTLFDRLGGYRTILLGAAINLAALAGMTLWHGWPHYVVFLTMVGLGSGIIFPAVYALVGAVWPGGGRRAFNAIYISQNAGVAIGSALGGFVASFSFNYIFTANLSMFVAFFLLAAVGYRHMTGVTGAQTNVLAEKGKVKSRSKLTALLILCVAYMLCWVGYVQWMSTIASYTQEVNISLKQYSLLWTINGALIVFGQPLVNFFVRAFQGNLKKQIVIGILIFMVSFGLTAFAGGFKGFLAAMLILTIGEMFVWPAVPTIANQLSPKGREGFYQGIVNSTATAGRMFGPVLGGVLVDLYGMPVLFMVLIVFLFISLGLTIVYDRPLKKGKDVPPASMSSI</sequence>
<evidence type="ECO:0000313" key="10">
    <source>
        <dbReference type="Proteomes" id="UP000429595"/>
    </source>
</evidence>
<protein>
    <submittedName>
        <fullName evidence="9">MFS transporter</fullName>
    </submittedName>
</protein>
<dbReference type="InterPro" id="IPR020846">
    <property type="entry name" value="MFS_dom"/>
</dbReference>
<reference evidence="9 10" key="1">
    <citation type="submission" date="2019-10" db="EMBL/GenBank/DDBJ databases">
        <title>Bacillus aerolatum sp. nov., isolated from bioaerosol of sport playgrounds.</title>
        <authorList>
            <person name="Chen P."/>
            <person name="Zhang G."/>
        </authorList>
    </citation>
    <scope>NUCLEOTIDE SEQUENCE [LARGE SCALE GENOMIC DNA]</scope>
    <source>
        <strain evidence="9 10">CX253</strain>
    </source>
</reference>
<feature type="transmembrane region" description="Helical" evidence="7">
    <location>
        <begin position="274"/>
        <end position="291"/>
    </location>
</feature>
<comment type="caution">
    <text evidence="9">The sequence shown here is derived from an EMBL/GenBank/DDBJ whole genome shotgun (WGS) entry which is preliminary data.</text>
</comment>
<evidence type="ECO:0000313" key="9">
    <source>
        <dbReference type="EMBL" id="KAB7705852.1"/>
    </source>
</evidence>
<feature type="transmembrane region" description="Helical" evidence="7">
    <location>
        <begin position="5"/>
        <end position="25"/>
    </location>
</feature>
<dbReference type="GO" id="GO:0022857">
    <property type="term" value="F:transmembrane transporter activity"/>
    <property type="evidence" value="ECO:0007669"/>
    <property type="project" value="InterPro"/>
</dbReference>
<name>A0A6I1FDN0_9BACI</name>
<evidence type="ECO:0000256" key="5">
    <source>
        <dbReference type="ARBA" id="ARBA00022989"/>
    </source>
</evidence>
<dbReference type="PROSITE" id="PS50850">
    <property type="entry name" value="MFS"/>
    <property type="match status" value="1"/>
</dbReference>
<keyword evidence="10" id="KW-1185">Reference proteome</keyword>
<dbReference type="Gene3D" id="1.20.1250.20">
    <property type="entry name" value="MFS general substrate transporter like domains"/>
    <property type="match status" value="2"/>
</dbReference>
<gene>
    <name evidence="9" type="ORF">F9802_12315</name>
</gene>
<feature type="transmembrane region" description="Helical" evidence="7">
    <location>
        <begin position="129"/>
        <end position="151"/>
    </location>
</feature>
<feature type="transmembrane region" description="Helical" evidence="7">
    <location>
        <begin position="360"/>
        <end position="380"/>
    </location>
</feature>
<keyword evidence="4 7" id="KW-0812">Transmembrane</keyword>
<dbReference type="PANTHER" id="PTHR23517:SF10">
    <property type="entry name" value="MAJOR FACILITATOR SUPERFAMILY (MFS) PROFILE DOMAIN-CONTAINING PROTEIN"/>
    <property type="match status" value="1"/>
</dbReference>
<evidence type="ECO:0000256" key="6">
    <source>
        <dbReference type="ARBA" id="ARBA00023136"/>
    </source>
</evidence>
<dbReference type="CDD" id="cd17329">
    <property type="entry name" value="MFS_MdtH_MDR_like"/>
    <property type="match status" value="1"/>
</dbReference>
<dbReference type="InterPro" id="IPR050171">
    <property type="entry name" value="MFS_Transporters"/>
</dbReference>
<evidence type="ECO:0000256" key="3">
    <source>
        <dbReference type="ARBA" id="ARBA00022475"/>
    </source>
</evidence>
<evidence type="ECO:0000259" key="8">
    <source>
        <dbReference type="PROSITE" id="PS50850"/>
    </source>
</evidence>
<dbReference type="InterPro" id="IPR036259">
    <property type="entry name" value="MFS_trans_sf"/>
</dbReference>
<organism evidence="9 10">
    <name type="scientific">Bacillus aerolatus</name>
    <dbReference type="NCBI Taxonomy" id="2653354"/>
    <lineage>
        <taxon>Bacteria</taxon>
        <taxon>Bacillati</taxon>
        <taxon>Bacillota</taxon>
        <taxon>Bacilli</taxon>
        <taxon>Bacillales</taxon>
        <taxon>Bacillaceae</taxon>
        <taxon>Bacillus</taxon>
    </lineage>
</organism>
<feature type="transmembrane region" description="Helical" evidence="7">
    <location>
        <begin position="243"/>
        <end position="262"/>
    </location>
</feature>